<evidence type="ECO:0008006" key="3">
    <source>
        <dbReference type="Google" id="ProtNLM"/>
    </source>
</evidence>
<organism evidence="1 2">
    <name type="scientific">Heracleum sosnowskyi</name>
    <dbReference type="NCBI Taxonomy" id="360622"/>
    <lineage>
        <taxon>Eukaryota</taxon>
        <taxon>Viridiplantae</taxon>
        <taxon>Streptophyta</taxon>
        <taxon>Embryophyta</taxon>
        <taxon>Tracheophyta</taxon>
        <taxon>Spermatophyta</taxon>
        <taxon>Magnoliopsida</taxon>
        <taxon>eudicotyledons</taxon>
        <taxon>Gunneridae</taxon>
        <taxon>Pentapetalae</taxon>
        <taxon>asterids</taxon>
        <taxon>campanulids</taxon>
        <taxon>Apiales</taxon>
        <taxon>Apiaceae</taxon>
        <taxon>Apioideae</taxon>
        <taxon>apioid superclade</taxon>
        <taxon>Tordylieae</taxon>
        <taxon>Tordyliinae</taxon>
        <taxon>Heracleum</taxon>
    </lineage>
</organism>
<dbReference type="Proteomes" id="UP001237642">
    <property type="component" value="Unassembled WGS sequence"/>
</dbReference>
<evidence type="ECO:0000313" key="2">
    <source>
        <dbReference type="Proteomes" id="UP001237642"/>
    </source>
</evidence>
<dbReference type="PANTHER" id="PTHR47389">
    <property type="entry name" value="OS09G0436400 PROTEIN"/>
    <property type="match status" value="1"/>
</dbReference>
<dbReference type="PANTHER" id="PTHR47389:SF8">
    <property type="entry name" value="EXPRESSED PROTEIN"/>
    <property type="match status" value="1"/>
</dbReference>
<dbReference type="Gene3D" id="2.40.10.120">
    <property type="match status" value="1"/>
</dbReference>
<comment type="caution">
    <text evidence="1">The sequence shown here is derived from an EMBL/GenBank/DDBJ whole genome shotgun (WGS) entry which is preliminary data.</text>
</comment>
<evidence type="ECO:0000313" key="1">
    <source>
        <dbReference type="EMBL" id="KAK1402573.1"/>
    </source>
</evidence>
<proteinExistence type="predicted"/>
<accession>A0AAD8NCB9</accession>
<protein>
    <recommendedName>
        <fullName evidence="3">PDZ domain-containing protein</fullName>
    </recommendedName>
</protein>
<dbReference type="InterPro" id="IPR009003">
    <property type="entry name" value="Peptidase_S1_PA"/>
</dbReference>
<dbReference type="SUPFAM" id="SSF50494">
    <property type="entry name" value="Trypsin-like serine proteases"/>
    <property type="match status" value="1"/>
</dbReference>
<name>A0AAD8NCB9_9APIA</name>
<dbReference type="Pfam" id="PF13365">
    <property type="entry name" value="Trypsin_2"/>
    <property type="match status" value="1"/>
</dbReference>
<keyword evidence="2" id="KW-1185">Reference proteome</keyword>
<dbReference type="EMBL" id="JAUIZM010000001">
    <property type="protein sequence ID" value="KAK1402573.1"/>
    <property type="molecule type" value="Genomic_DNA"/>
</dbReference>
<sequence length="422" mass="47038">MEVEYTNRRRDSLVYRTGDSLNKYLSIFWSRIQEHYESSAPRNDMLKLSPLDLHRKWKSEPTEMSSAIRRISPSVVSVSYFTDVQRTVDCSGIIIDWDDAHGQATILTSAKLMRSPAKRGDYYIVVRLANGKILLAEEHFVDYYHNIAIFKVSSDVKLKPAELDSPPLETLEGVEVVALGRNFHNCKLSESSGLIRLDYPYFGCEFLSSSTCSSTQASEGGPLITKTGHVCGINFFDDHQYVHPLPTTSVINSCKKKWSSNGIVVQPWFGLSVIDISELPRDELETAPVCYGNSSSVGNLVYEGSPADKVGVRPGDSIVALRGFTVSSASQYTEALSVVFDELHPYCPGQTPDIMLFVKGNTGSKAVHAEILRVDDRRFCYCWLGVPSFMTPLIGSQTYRACCIGESTNFLVDEDFILYSGY</sequence>
<reference evidence="1" key="1">
    <citation type="submission" date="2023-02" db="EMBL/GenBank/DDBJ databases">
        <title>Genome of toxic invasive species Heracleum sosnowskyi carries increased number of genes despite the absence of recent whole-genome duplications.</title>
        <authorList>
            <person name="Schelkunov M."/>
            <person name="Shtratnikova V."/>
            <person name="Makarenko M."/>
            <person name="Klepikova A."/>
            <person name="Omelchenko D."/>
            <person name="Novikova G."/>
            <person name="Obukhova E."/>
            <person name="Bogdanov V."/>
            <person name="Penin A."/>
            <person name="Logacheva M."/>
        </authorList>
    </citation>
    <scope>NUCLEOTIDE SEQUENCE</scope>
    <source>
        <strain evidence="1">Hsosn_3</strain>
        <tissue evidence="1">Leaf</tissue>
    </source>
</reference>
<gene>
    <name evidence="1" type="ORF">POM88_002178</name>
</gene>
<dbReference type="SUPFAM" id="SSF50156">
    <property type="entry name" value="PDZ domain-like"/>
    <property type="match status" value="1"/>
</dbReference>
<dbReference type="AlphaFoldDB" id="A0AAD8NCB9"/>
<dbReference type="InterPro" id="IPR036034">
    <property type="entry name" value="PDZ_sf"/>
</dbReference>
<dbReference type="Gene3D" id="2.30.42.10">
    <property type="match status" value="1"/>
</dbReference>
<reference evidence="1" key="2">
    <citation type="submission" date="2023-05" db="EMBL/GenBank/DDBJ databases">
        <authorList>
            <person name="Schelkunov M.I."/>
        </authorList>
    </citation>
    <scope>NUCLEOTIDE SEQUENCE</scope>
    <source>
        <strain evidence="1">Hsosn_3</strain>
        <tissue evidence="1">Leaf</tissue>
    </source>
</reference>